<evidence type="ECO:0000313" key="8">
    <source>
        <dbReference type="EMBL" id="GAH42089.1"/>
    </source>
</evidence>
<organism evidence="8">
    <name type="scientific">marine sediment metagenome</name>
    <dbReference type="NCBI Taxonomy" id="412755"/>
    <lineage>
        <taxon>unclassified sequences</taxon>
        <taxon>metagenomes</taxon>
        <taxon>ecological metagenomes</taxon>
    </lineage>
</organism>
<sequence>DYRSQNKPTDVISFPIDEPIKKGRVDGEVTILGDIFLAPEMIDGDIIRIIIHGLTHLLGFDHKGQREKEKFNQIIKKQWSGKN</sequence>
<evidence type="ECO:0000256" key="1">
    <source>
        <dbReference type="ARBA" id="ARBA00001947"/>
    </source>
</evidence>
<comment type="similarity">
    <text evidence="2">Belongs to the endoribonuclease YbeY family.</text>
</comment>
<evidence type="ECO:0000256" key="6">
    <source>
        <dbReference type="ARBA" id="ARBA00022801"/>
    </source>
</evidence>
<evidence type="ECO:0000256" key="4">
    <source>
        <dbReference type="ARBA" id="ARBA00022723"/>
    </source>
</evidence>
<dbReference type="GO" id="GO:0006364">
    <property type="term" value="P:rRNA processing"/>
    <property type="evidence" value="ECO:0007669"/>
    <property type="project" value="InterPro"/>
</dbReference>
<dbReference type="Pfam" id="PF02130">
    <property type="entry name" value="YbeY"/>
    <property type="match status" value="1"/>
</dbReference>
<dbReference type="GO" id="GO:0004222">
    <property type="term" value="F:metalloendopeptidase activity"/>
    <property type="evidence" value="ECO:0007669"/>
    <property type="project" value="InterPro"/>
</dbReference>
<name>X1GKF3_9ZZZZ</name>
<keyword evidence="3" id="KW-0540">Nuclease</keyword>
<dbReference type="AlphaFoldDB" id="X1GKF3"/>
<evidence type="ECO:0008006" key="9">
    <source>
        <dbReference type="Google" id="ProtNLM"/>
    </source>
</evidence>
<dbReference type="GO" id="GO:0004519">
    <property type="term" value="F:endonuclease activity"/>
    <property type="evidence" value="ECO:0007669"/>
    <property type="project" value="UniProtKB-KW"/>
</dbReference>
<accession>X1GKF3</accession>
<dbReference type="SUPFAM" id="SSF55486">
    <property type="entry name" value="Metalloproteases ('zincins'), catalytic domain"/>
    <property type="match status" value="1"/>
</dbReference>
<dbReference type="GO" id="GO:0046872">
    <property type="term" value="F:metal ion binding"/>
    <property type="evidence" value="ECO:0007669"/>
    <property type="project" value="UniProtKB-KW"/>
</dbReference>
<dbReference type="EMBL" id="BARU01011169">
    <property type="protein sequence ID" value="GAH42089.1"/>
    <property type="molecule type" value="Genomic_DNA"/>
</dbReference>
<comment type="caution">
    <text evidence="8">The sequence shown here is derived from an EMBL/GenBank/DDBJ whole genome shotgun (WGS) entry which is preliminary data.</text>
</comment>
<keyword evidence="5" id="KW-0255">Endonuclease</keyword>
<dbReference type="InterPro" id="IPR020549">
    <property type="entry name" value="YbeY_CS"/>
</dbReference>
<dbReference type="Gene3D" id="3.40.390.30">
    <property type="entry name" value="Metalloproteases ('zincins'), catalytic domain"/>
    <property type="match status" value="1"/>
</dbReference>
<keyword evidence="4" id="KW-0479">Metal-binding</keyword>
<feature type="non-terminal residue" evidence="8">
    <location>
        <position position="1"/>
    </location>
</feature>
<evidence type="ECO:0000256" key="5">
    <source>
        <dbReference type="ARBA" id="ARBA00022759"/>
    </source>
</evidence>
<keyword evidence="7" id="KW-0862">Zinc</keyword>
<dbReference type="PROSITE" id="PS01306">
    <property type="entry name" value="UPF0054"/>
    <property type="match status" value="1"/>
</dbReference>
<comment type="cofactor">
    <cofactor evidence="1">
        <name>Zn(2+)</name>
        <dbReference type="ChEBI" id="CHEBI:29105"/>
    </cofactor>
</comment>
<dbReference type="InterPro" id="IPR002036">
    <property type="entry name" value="YbeY"/>
</dbReference>
<gene>
    <name evidence="8" type="ORF">S03H2_21058</name>
</gene>
<evidence type="ECO:0000256" key="7">
    <source>
        <dbReference type="ARBA" id="ARBA00022833"/>
    </source>
</evidence>
<dbReference type="InterPro" id="IPR023091">
    <property type="entry name" value="MetalPrtase_cat_dom_sf_prd"/>
</dbReference>
<protein>
    <recommendedName>
        <fullName evidence="9">rRNA maturation RNase YbeY</fullName>
    </recommendedName>
</protein>
<keyword evidence="6" id="KW-0378">Hydrolase</keyword>
<proteinExistence type="inferred from homology"/>
<evidence type="ECO:0000256" key="3">
    <source>
        <dbReference type="ARBA" id="ARBA00022722"/>
    </source>
</evidence>
<reference evidence="8" key="1">
    <citation type="journal article" date="2014" name="Front. Microbiol.">
        <title>High frequency of phylogenetically diverse reductive dehalogenase-homologous genes in deep subseafloor sedimentary metagenomes.</title>
        <authorList>
            <person name="Kawai M."/>
            <person name="Futagami T."/>
            <person name="Toyoda A."/>
            <person name="Takaki Y."/>
            <person name="Nishi S."/>
            <person name="Hori S."/>
            <person name="Arai W."/>
            <person name="Tsubouchi T."/>
            <person name="Morono Y."/>
            <person name="Uchiyama I."/>
            <person name="Ito T."/>
            <person name="Fujiyama A."/>
            <person name="Inagaki F."/>
            <person name="Takami H."/>
        </authorList>
    </citation>
    <scope>NUCLEOTIDE SEQUENCE</scope>
    <source>
        <strain evidence="8">Expedition CK06-06</strain>
    </source>
</reference>
<evidence type="ECO:0000256" key="2">
    <source>
        <dbReference type="ARBA" id="ARBA00010875"/>
    </source>
</evidence>
<dbReference type="NCBIfam" id="TIGR00043">
    <property type="entry name" value="rRNA maturation RNase YbeY"/>
    <property type="match status" value="1"/>
</dbReference>